<accession>A0ABU2B296</accession>
<dbReference type="Pfam" id="PF05175">
    <property type="entry name" value="MTS"/>
    <property type="match status" value="1"/>
</dbReference>
<proteinExistence type="predicted"/>
<sequence>MPHPPSTGEFLDLGSGWGPIALTLGLLSPEARVTAVEVNERAAELTQANAARLGLHNIDVQHPEAIAADKGFDLIWSNPPIRIGKAALHELLSRWLPTLNPGGQAWLVVAKKLGADSLLPWITDMLEAKAPGQFVTARADSMKGFRVLRIDRH</sequence>
<dbReference type="SUPFAM" id="SSF53335">
    <property type="entry name" value="S-adenosyl-L-methionine-dependent methyltransferases"/>
    <property type="match status" value="1"/>
</dbReference>
<reference evidence="4 5" key="1">
    <citation type="submission" date="2023-07" db="EMBL/GenBank/DDBJ databases">
        <title>Sequencing the genomes of 1000 actinobacteria strains.</title>
        <authorList>
            <person name="Klenk H.-P."/>
        </authorList>
    </citation>
    <scope>NUCLEOTIDE SEQUENCE [LARGE SCALE GENOMIC DNA]</scope>
    <source>
        <strain evidence="4 5">DSM 22966</strain>
    </source>
</reference>
<dbReference type="InterPro" id="IPR046977">
    <property type="entry name" value="RsmC/RlmG"/>
</dbReference>
<name>A0ABU2B296_9MICC</name>
<comment type="caution">
    <text evidence="4">The sequence shown here is derived from an EMBL/GenBank/DDBJ whole genome shotgun (WGS) entry which is preliminary data.</text>
</comment>
<keyword evidence="1 4" id="KW-0489">Methyltransferase</keyword>
<gene>
    <name evidence="4" type="ORF">J2S62_001658</name>
</gene>
<evidence type="ECO:0000256" key="1">
    <source>
        <dbReference type="ARBA" id="ARBA00022603"/>
    </source>
</evidence>
<evidence type="ECO:0000256" key="2">
    <source>
        <dbReference type="ARBA" id="ARBA00022679"/>
    </source>
</evidence>
<keyword evidence="5" id="KW-1185">Reference proteome</keyword>
<dbReference type="Gene3D" id="3.40.50.150">
    <property type="entry name" value="Vaccinia Virus protein VP39"/>
    <property type="match status" value="1"/>
</dbReference>
<evidence type="ECO:0000259" key="3">
    <source>
        <dbReference type="Pfam" id="PF05175"/>
    </source>
</evidence>
<organism evidence="4 5">
    <name type="scientific">Enteractinococcus fodinae</name>
    <dbReference type="NCBI Taxonomy" id="684663"/>
    <lineage>
        <taxon>Bacteria</taxon>
        <taxon>Bacillati</taxon>
        <taxon>Actinomycetota</taxon>
        <taxon>Actinomycetes</taxon>
        <taxon>Micrococcales</taxon>
        <taxon>Micrococcaceae</taxon>
    </lineage>
</organism>
<protein>
    <submittedName>
        <fullName evidence="4">16S rRNA G1207 methylase RsmC</fullName>
    </submittedName>
</protein>
<dbReference type="PANTHER" id="PTHR47816:SF4">
    <property type="entry name" value="RIBOSOMAL RNA SMALL SUBUNIT METHYLTRANSFERASE C"/>
    <property type="match status" value="1"/>
</dbReference>
<feature type="domain" description="Methyltransferase small" evidence="3">
    <location>
        <begin position="6"/>
        <end position="119"/>
    </location>
</feature>
<dbReference type="EMBL" id="JAVDYJ010000001">
    <property type="protein sequence ID" value="MDR7347401.1"/>
    <property type="molecule type" value="Genomic_DNA"/>
</dbReference>
<dbReference type="CDD" id="cd02440">
    <property type="entry name" value="AdoMet_MTases"/>
    <property type="match status" value="1"/>
</dbReference>
<evidence type="ECO:0000313" key="5">
    <source>
        <dbReference type="Proteomes" id="UP001183794"/>
    </source>
</evidence>
<dbReference type="PANTHER" id="PTHR47816">
    <property type="entry name" value="RIBOSOMAL RNA SMALL SUBUNIT METHYLTRANSFERASE C"/>
    <property type="match status" value="1"/>
</dbReference>
<dbReference type="GO" id="GO:0008168">
    <property type="term" value="F:methyltransferase activity"/>
    <property type="evidence" value="ECO:0007669"/>
    <property type="project" value="UniProtKB-KW"/>
</dbReference>
<keyword evidence="2" id="KW-0808">Transferase</keyword>
<dbReference type="GO" id="GO:0032259">
    <property type="term" value="P:methylation"/>
    <property type="evidence" value="ECO:0007669"/>
    <property type="project" value="UniProtKB-KW"/>
</dbReference>
<dbReference type="InterPro" id="IPR029063">
    <property type="entry name" value="SAM-dependent_MTases_sf"/>
</dbReference>
<dbReference type="Proteomes" id="UP001183794">
    <property type="component" value="Unassembled WGS sequence"/>
</dbReference>
<dbReference type="InterPro" id="IPR007848">
    <property type="entry name" value="Small_mtfrase_dom"/>
</dbReference>
<evidence type="ECO:0000313" key="4">
    <source>
        <dbReference type="EMBL" id="MDR7347401.1"/>
    </source>
</evidence>